<dbReference type="Proteomes" id="UP000827872">
    <property type="component" value="Linkage Group LG13"/>
</dbReference>
<reference evidence="1" key="1">
    <citation type="submission" date="2021-08" db="EMBL/GenBank/DDBJ databases">
        <title>The first chromosome-level gecko genome reveals the dynamic sex chromosomes of Neotropical dwarf geckos (Sphaerodactylidae: Sphaerodactylus).</title>
        <authorList>
            <person name="Pinto B.J."/>
            <person name="Keating S.E."/>
            <person name="Gamble T."/>
        </authorList>
    </citation>
    <scope>NUCLEOTIDE SEQUENCE</scope>
    <source>
        <strain evidence="1">TG3544</strain>
    </source>
</reference>
<organism evidence="1 2">
    <name type="scientific">Sphaerodactylus townsendi</name>
    <dbReference type="NCBI Taxonomy" id="933632"/>
    <lineage>
        <taxon>Eukaryota</taxon>
        <taxon>Metazoa</taxon>
        <taxon>Chordata</taxon>
        <taxon>Craniata</taxon>
        <taxon>Vertebrata</taxon>
        <taxon>Euteleostomi</taxon>
        <taxon>Lepidosauria</taxon>
        <taxon>Squamata</taxon>
        <taxon>Bifurcata</taxon>
        <taxon>Gekkota</taxon>
        <taxon>Sphaerodactylidae</taxon>
        <taxon>Sphaerodactylus</taxon>
    </lineage>
</organism>
<name>A0ACB8FYP7_9SAUR</name>
<proteinExistence type="predicted"/>
<accession>A0ACB8FYP7</accession>
<keyword evidence="2" id="KW-1185">Reference proteome</keyword>
<evidence type="ECO:0000313" key="1">
    <source>
        <dbReference type="EMBL" id="KAH8012222.1"/>
    </source>
</evidence>
<evidence type="ECO:0000313" key="2">
    <source>
        <dbReference type="Proteomes" id="UP000827872"/>
    </source>
</evidence>
<protein>
    <submittedName>
        <fullName evidence="1">Uncharacterized protein</fullName>
    </submittedName>
</protein>
<sequence length="84" mass="9330">MRPKVTSRDGRRCFRISKGGHLCRSNDIRAASASPSAPFPGRYEGFSALLDRGKIARGKEKEENEERGRSNLRGLKKGERQVAA</sequence>
<comment type="caution">
    <text evidence="1">The sequence shown here is derived from an EMBL/GenBank/DDBJ whole genome shotgun (WGS) entry which is preliminary data.</text>
</comment>
<gene>
    <name evidence="1" type="ORF">K3G42_015583</name>
</gene>
<dbReference type="EMBL" id="CM037626">
    <property type="protein sequence ID" value="KAH8012222.1"/>
    <property type="molecule type" value="Genomic_DNA"/>
</dbReference>